<dbReference type="RefSeq" id="XP_049178494.1">
    <property type="nucleotide sequence ID" value="XM_049325858.1"/>
</dbReference>
<proteinExistence type="predicted"/>
<reference evidence="1" key="1">
    <citation type="journal article" date="2022" name="DNA Res.">
        <title>Genome analysis of five recently described species of the CUG-Ser clade uncovers Candida theae as a new hybrid lineage with pathogenic potential in the Candida parapsilosis species complex.</title>
        <authorList>
            <person name="Mixao V."/>
            <person name="Del Olmo V."/>
            <person name="Hegedusova E."/>
            <person name="Saus E."/>
            <person name="Pryszcz L."/>
            <person name="Cillingova A."/>
            <person name="Nosek J."/>
            <person name="Gabaldon T."/>
        </authorList>
    </citation>
    <scope>NUCLEOTIDE SEQUENCE</scope>
    <source>
        <strain evidence="1">CBS 10844</strain>
    </source>
</reference>
<evidence type="ECO:0000313" key="1">
    <source>
        <dbReference type="EMBL" id="KAI3402747.2"/>
    </source>
</evidence>
<comment type="caution">
    <text evidence="1">The sequence shown here is derived from an EMBL/GenBank/DDBJ whole genome shotgun (WGS) entry which is preliminary data.</text>
</comment>
<dbReference type="GeneID" id="73382036"/>
<sequence length="532" mass="61160">MPVGEVIQSLKTTGFSEQLLAQLTKLLRNDEVRSSNLIKSNLFFLILGFNKILKAEIKASQDQVKSSSSLVVQVFKTTINLLAANDANRDYLTDSLSDDVVEFWELVNKLYDLDEEYPSAITTLLGQFIYETDNQDRYMRFLHLQNLGRIVYHEFQKFTEMDLAYYFVTTNRNNLDTMDQKFVSYVSDNFEDLYEKHADTEDKEKLVDLLEFSQPSLTTFNASLKLLGEEKESRLLKKLMVATSNVFTNNVEDLSLEQLNTKNPYGFAACCICIGNTIHDDASRLEVAKRIDVDELLETFFTKFKVTDIVQLQAIHVWVNLLDETISKKILETYSAEVSSLIKLTMDNATYYKEIASLCYKFVGKLIKFSEGNLPESLIEQLVYHHDANSPSLTYTNYFLLQKASSNNINDKLFNRLISNCIEKLNSFDILEQLKTIAIFNDQLIHKKISLSFSDLNKVYLEPLEKILSLLYTELQQTDTQSWNQKIFENNLKYVAATTVKVINGSDKASLIKICEQILQKAIQSEKDLNEQ</sequence>
<organism evidence="1 2">
    <name type="scientific">Candida oxycetoniae</name>
    <dbReference type="NCBI Taxonomy" id="497107"/>
    <lineage>
        <taxon>Eukaryota</taxon>
        <taxon>Fungi</taxon>
        <taxon>Dikarya</taxon>
        <taxon>Ascomycota</taxon>
        <taxon>Saccharomycotina</taxon>
        <taxon>Pichiomycetes</taxon>
        <taxon>Debaryomycetaceae</taxon>
        <taxon>Candida/Lodderomyces clade</taxon>
        <taxon>Candida</taxon>
    </lineage>
</organism>
<evidence type="ECO:0000313" key="2">
    <source>
        <dbReference type="Proteomes" id="UP001202479"/>
    </source>
</evidence>
<dbReference type="Proteomes" id="UP001202479">
    <property type="component" value="Unassembled WGS sequence"/>
</dbReference>
<dbReference type="EMBL" id="JAHUZD010000141">
    <property type="protein sequence ID" value="KAI3402747.2"/>
    <property type="molecule type" value="Genomic_DNA"/>
</dbReference>
<dbReference type="AlphaFoldDB" id="A0AAI9STI7"/>
<gene>
    <name evidence="1" type="ORF">KGF56_004421</name>
</gene>
<keyword evidence="2" id="KW-1185">Reference proteome</keyword>
<protein>
    <submittedName>
        <fullName evidence="1">Uncharacterized protein</fullName>
    </submittedName>
</protein>
<accession>A0AAI9STI7</accession>
<name>A0AAI9STI7_9ASCO</name>